<feature type="compositionally biased region" description="Polar residues" evidence="2">
    <location>
        <begin position="92"/>
        <end position="112"/>
    </location>
</feature>
<dbReference type="Gramene" id="ONK78843">
    <property type="protein sequence ID" value="ONK78843"/>
    <property type="gene ID" value="A4U43_C01F140"/>
</dbReference>
<keyword evidence="1" id="KW-0479">Metal-binding</keyword>
<evidence type="ECO:0000259" key="3">
    <source>
        <dbReference type="PROSITE" id="PS50157"/>
    </source>
</evidence>
<gene>
    <name evidence="4" type="ORF">A4U43_C01F140</name>
</gene>
<keyword evidence="5" id="KW-1185">Reference proteome</keyword>
<dbReference type="Proteomes" id="UP000243459">
    <property type="component" value="Chromosome 1"/>
</dbReference>
<evidence type="ECO:0000313" key="4">
    <source>
        <dbReference type="EMBL" id="ONK78843.1"/>
    </source>
</evidence>
<accession>A0A5P1FM85</accession>
<keyword evidence="1" id="KW-0863">Zinc-finger</keyword>
<name>A0A5P1FM85_ASPOF</name>
<dbReference type="GO" id="GO:0008270">
    <property type="term" value="F:zinc ion binding"/>
    <property type="evidence" value="ECO:0007669"/>
    <property type="project" value="UniProtKB-KW"/>
</dbReference>
<evidence type="ECO:0000256" key="1">
    <source>
        <dbReference type="PROSITE-ProRule" id="PRU00042"/>
    </source>
</evidence>
<keyword evidence="1" id="KW-0862">Zinc</keyword>
<dbReference type="AlphaFoldDB" id="A0A5P1FM85"/>
<dbReference type="PROSITE" id="PS50157">
    <property type="entry name" value="ZINC_FINGER_C2H2_2"/>
    <property type="match status" value="1"/>
</dbReference>
<dbReference type="InterPro" id="IPR013087">
    <property type="entry name" value="Znf_C2H2_type"/>
</dbReference>
<dbReference type="PROSITE" id="PS00028">
    <property type="entry name" value="ZINC_FINGER_C2H2_1"/>
    <property type="match status" value="1"/>
</dbReference>
<evidence type="ECO:0000256" key="2">
    <source>
        <dbReference type="SAM" id="MobiDB-lite"/>
    </source>
</evidence>
<feature type="region of interest" description="Disordered" evidence="2">
    <location>
        <begin position="1"/>
        <end position="122"/>
    </location>
</feature>
<protein>
    <recommendedName>
        <fullName evidence="3">C2H2-type domain-containing protein</fullName>
    </recommendedName>
</protein>
<reference evidence="5" key="1">
    <citation type="journal article" date="2017" name="Nat. Commun.">
        <title>The asparagus genome sheds light on the origin and evolution of a young Y chromosome.</title>
        <authorList>
            <person name="Harkess A."/>
            <person name="Zhou J."/>
            <person name="Xu C."/>
            <person name="Bowers J.E."/>
            <person name="Van der Hulst R."/>
            <person name="Ayyampalayam S."/>
            <person name="Mercati F."/>
            <person name="Riccardi P."/>
            <person name="McKain M.R."/>
            <person name="Kakrana A."/>
            <person name="Tang H."/>
            <person name="Ray J."/>
            <person name="Groenendijk J."/>
            <person name="Arikit S."/>
            <person name="Mathioni S.M."/>
            <person name="Nakano M."/>
            <person name="Shan H."/>
            <person name="Telgmann-Rauber A."/>
            <person name="Kanno A."/>
            <person name="Yue Z."/>
            <person name="Chen H."/>
            <person name="Li W."/>
            <person name="Chen Y."/>
            <person name="Xu X."/>
            <person name="Zhang Y."/>
            <person name="Luo S."/>
            <person name="Chen H."/>
            <person name="Gao J."/>
            <person name="Mao Z."/>
            <person name="Pires J.C."/>
            <person name="Luo M."/>
            <person name="Kudrna D."/>
            <person name="Wing R.A."/>
            <person name="Meyers B.C."/>
            <person name="Yi K."/>
            <person name="Kong H."/>
            <person name="Lavrijsen P."/>
            <person name="Sunseri F."/>
            <person name="Falavigna A."/>
            <person name="Ye Y."/>
            <person name="Leebens-Mack J.H."/>
            <person name="Chen G."/>
        </authorList>
    </citation>
    <scope>NUCLEOTIDE SEQUENCE [LARGE SCALE GENOMIC DNA]</scope>
    <source>
        <strain evidence="5">cv. DH0086</strain>
    </source>
</reference>
<dbReference type="EMBL" id="CM007381">
    <property type="protein sequence ID" value="ONK78843.1"/>
    <property type="molecule type" value="Genomic_DNA"/>
</dbReference>
<feature type="compositionally biased region" description="Basic and acidic residues" evidence="2">
    <location>
        <begin position="113"/>
        <end position="122"/>
    </location>
</feature>
<sequence>MSDSDDEDDTDEDESSEEEDEATPKKATTGKRPAESASKTPVPEKKAKVVTPAKGQKSGGDGKKNVHIATPHPAKQAGKTPGNSDKSKQKSPKSAGSVTCKSCSRTFNSDTALESHTKAKHG</sequence>
<evidence type="ECO:0000313" key="5">
    <source>
        <dbReference type="Proteomes" id="UP000243459"/>
    </source>
</evidence>
<proteinExistence type="predicted"/>
<organism evidence="4 5">
    <name type="scientific">Asparagus officinalis</name>
    <name type="common">Garden asparagus</name>
    <dbReference type="NCBI Taxonomy" id="4686"/>
    <lineage>
        <taxon>Eukaryota</taxon>
        <taxon>Viridiplantae</taxon>
        <taxon>Streptophyta</taxon>
        <taxon>Embryophyta</taxon>
        <taxon>Tracheophyta</taxon>
        <taxon>Spermatophyta</taxon>
        <taxon>Magnoliopsida</taxon>
        <taxon>Liliopsida</taxon>
        <taxon>Asparagales</taxon>
        <taxon>Asparagaceae</taxon>
        <taxon>Asparagoideae</taxon>
        <taxon>Asparagus</taxon>
    </lineage>
</organism>
<feature type="compositionally biased region" description="Acidic residues" evidence="2">
    <location>
        <begin position="1"/>
        <end position="21"/>
    </location>
</feature>
<feature type="domain" description="C2H2-type" evidence="3">
    <location>
        <begin position="98"/>
        <end position="122"/>
    </location>
</feature>
<dbReference type="OMA" id="DDKKATH"/>